<comment type="caution">
    <text evidence="4">The sequence shown here is derived from an EMBL/GenBank/DDBJ whole genome shotgun (WGS) entry which is preliminary data.</text>
</comment>
<dbReference type="PANTHER" id="PTHR44858:SF1">
    <property type="entry name" value="UDP-N-ACETYLGLUCOSAMINE--PEPTIDE N-ACETYLGLUCOSAMINYLTRANSFERASE SPINDLY-RELATED"/>
    <property type="match status" value="1"/>
</dbReference>
<dbReference type="SMART" id="SM00028">
    <property type="entry name" value="TPR"/>
    <property type="match status" value="1"/>
</dbReference>
<organism evidence="4 5">
    <name type="scientific">Paramecium pentaurelia</name>
    <dbReference type="NCBI Taxonomy" id="43138"/>
    <lineage>
        <taxon>Eukaryota</taxon>
        <taxon>Sar</taxon>
        <taxon>Alveolata</taxon>
        <taxon>Ciliophora</taxon>
        <taxon>Intramacronucleata</taxon>
        <taxon>Oligohymenophorea</taxon>
        <taxon>Peniculida</taxon>
        <taxon>Parameciidae</taxon>
        <taxon>Paramecium</taxon>
    </lineage>
</organism>
<keyword evidence="1" id="KW-0677">Repeat</keyword>
<sequence length="140" mass="16907">MSNNYSKENDNADALEHYSRSQVKEFKMNYRTEEALLEVNNALNLNPKFAEAYTLRSELYEKMKLYDQALEDINYSISINNNNAESYYQRGLNIIFEFKQQFIGENNYLMKHWKIARPVWRLIQFFRWPIIELVVVFLMI</sequence>
<dbReference type="InterPro" id="IPR050498">
    <property type="entry name" value="Ycf3"/>
</dbReference>
<dbReference type="OrthoDB" id="1926212at2759"/>
<evidence type="ECO:0008006" key="6">
    <source>
        <dbReference type="Google" id="ProtNLM"/>
    </source>
</evidence>
<dbReference type="Proteomes" id="UP000689195">
    <property type="component" value="Unassembled WGS sequence"/>
</dbReference>
<evidence type="ECO:0000313" key="5">
    <source>
        <dbReference type="Proteomes" id="UP000689195"/>
    </source>
</evidence>
<keyword evidence="5" id="KW-1185">Reference proteome</keyword>
<dbReference type="EMBL" id="CAJJDO010000071">
    <property type="protein sequence ID" value="CAD8179277.1"/>
    <property type="molecule type" value="Genomic_DNA"/>
</dbReference>
<protein>
    <recommendedName>
        <fullName evidence="6">Tetratricopeptide repeat protein</fullName>
    </recommendedName>
</protein>
<dbReference type="PANTHER" id="PTHR44858">
    <property type="entry name" value="TETRATRICOPEPTIDE REPEAT PROTEIN 6"/>
    <property type="match status" value="1"/>
</dbReference>
<accession>A0A8S1VQF2</accession>
<dbReference type="PROSITE" id="PS50005">
    <property type="entry name" value="TPR"/>
    <property type="match status" value="1"/>
</dbReference>
<dbReference type="InterPro" id="IPR019734">
    <property type="entry name" value="TPR_rpt"/>
</dbReference>
<evidence type="ECO:0000256" key="3">
    <source>
        <dbReference type="PROSITE-ProRule" id="PRU00339"/>
    </source>
</evidence>
<evidence type="ECO:0000256" key="2">
    <source>
        <dbReference type="ARBA" id="ARBA00022803"/>
    </source>
</evidence>
<keyword evidence="2 3" id="KW-0802">TPR repeat</keyword>
<proteinExistence type="predicted"/>
<reference evidence="4" key="1">
    <citation type="submission" date="2021-01" db="EMBL/GenBank/DDBJ databases">
        <authorList>
            <consortium name="Genoscope - CEA"/>
            <person name="William W."/>
        </authorList>
    </citation>
    <scope>NUCLEOTIDE SEQUENCE</scope>
</reference>
<name>A0A8S1VQF2_9CILI</name>
<evidence type="ECO:0000256" key="1">
    <source>
        <dbReference type="ARBA" id="ARBA00022737"/>
    </source>
</evidence>
<feature type="repeat" description="TPR" evidence="3">
    <location>
        <begin position="50"/>
        <end position="83"/>
    </location>
</feature>
<gene>
    <name evidence="4" type="ORF">PPENT_87.1.T0710170</name>
</gene>
<dbReference type="AlphaFoldDB" id="A0A8S1VQF2"/>
<evidence type="ECO:0000313" key="4">
    <source>
        <dbReference type="EMBL" id="CAD8179277.1"/>
    </source>
</evidence>